<dbReference type="PROSITE" id="PS00022">
    <property type="entry name" value="EGF_1"/>
    <property type="match status" value="1"/>
</dbReference>
<evidence type="ECO:0000256" key="2">
    <source>
        <dbReference type="ARBA" id="ARBA00022737"/>
    </source>
</evidence>
<dbReference type="EnsemblMetazoa" id="HelroT76869">
    <property type="protein sequence ID" value="HelroP76869"/>
    <property type="gene ID" value="HelroG76869"/>
</dbReference>
<name>T1G2Q3_HELRO</name>
<dbReference type="GO" id="GO:0005604">
    <property type="term" value="C:basement membrane"/>
    <property type="evidence" value="ECO:0007669"/>
    <property type="project" value="UniProtKB-ARBA"/>
</dbReference>
<dbReference type="CDD" id="cd00055">
    <property type="entry name" value="EGF_Lam"/>
    <property type="match status" value="1"/>
</dbReference>
<reference evidence="10" key="3">
    <citation type="submission" date="2015-06" db="UniProtKB">
        <authorList>
            <consortium name="EnsemblMetazoa"/>
        </authorList>
    </citation>
    <scope>IDENTIFICATION</scope>
</reference>
<evidence type="ECO:0000313" key="11">
    <source>
        <dbReference type="Proteomes" id="UP000015101"/>
    </source>
</evidence>
<evidence type="ECO:0000259" key="8">
    <source>
        <dbReference type="PROSITE" id="PS50027"/>
    </source>
</evidence>
<dbReference type="SMART" id="SM00180">
    <property type="entry name" value="EGF_Lam"/>
    <property type="match status" value="3"/>
</dbReference>
<dbReference type="Proteomes" id="UP000015101">
    <property type="component" value="Unassembled WGS sequence"/>
</dbReference>
<keyword evidence="2" id="KW-0677">Repeat</keyword>
<reference evidence="9 11" key="2">
    <citation type="journal article" date="2013" name="Nature">
        <title>Insights into bilaterian evolution from three spiralian genomes.</title>
        <authorList>
            <person name="Simakov O."/>
            <person name="Marletaz F."/>
            <person name="Cho S.J."/>
            <person name="Edsinger-Gonzales E."/>
            <person name="Havlak P."/>
            <person name="Hellsten U."/>
            <person name="Kuo D.H."/>
            <person name="Larsson T."/>
            <person name="Lv J."/>
            <person name="Arendt D."/>
            <person name="Savage R."/>
            <person name="Osoegawa K."/>
            <person name="de Jong P."/>
            <person name="Grimwood J."/>
            <person name="Chapman J.A."/>
            <person name="Shapiro H."/>
            <person name="Aerts A."/>
            <person name="Otillar R.P."/>
            <person name="Terry A.Y."/>
            <person name="Boore J.L."/>
            <person name="Grigoriev I.V."/>
            <person name="Lindberg D.R."/>
            <person name="Seaver E.C."/>
            <person name="Weisblat D.A."/>
            <person name="Putnam N.H."/>
            <person name="Rokhsar D.S."/>
        </authorList>
    </citation>
    <scope>NUCLEOTIDE SEQUENCE</scope>
</reference>
<keyword evidence="11" id="KW-1185">Reference proteome</keyword>
<proteinExistence type="predicted"/>
<keyword evidence="3 6" id="KW-1015">Disulfide bond</keyword>
<dbReference type="Pfam" id="PF00053">
    <property type="entry name" value="EGF_laminin"/>
    <property type="match status" value="3"/>
</dbReference>
<dbReference type="GeneID" id="20215351"/>
<evidence type="ECO:0000313" key="9">
    <source>
        <dbReference type="EMBL" id="ESO06966.1"/>
    </source>
</evidence>
<dbReference type="OrthoDB" id="5985440at2759"/>
<dbReference type="KEGG" id="hro:HELRODRAFT_76869"/>
<dbReference type="PANTHER" id="PTHR10574:SF444">
    <property type="entry name" value="BASEMENT MEMBRANE-SPECIFIC HEPARAN SULFATE PROTEOGLYCAN CORE PROTEIN"/>
    <property type="match status" value="1"/>
</dbReference>
<sequence>CNCNNHQYPNTTCDALTGKCVCTHHTTGDHCELCSPGYYGDATLGQPDSCKPCMCPGNVNDMNASALVHSSLRTCNTTSATTYVCNCDPSYIGDKCDKCADGYYGTPDNPNVRLRKCQWCDCSNYNDGSCDSVTGNCTKCDKFTTGVKCQQCMPLYYSPNITLSKQCYRSFAVVFCCCCCLAVCCCCLLLVVCCWRLFS</sequence>
<evidence type="ECO:0000256" key="7">
    <source>
        <dbReference type="SAM" id="Phobius"/>
    </source>
</evidence>
<dbReference type="InterPro" id="IPR000742">
    <property type="entry name" value="EGF"/>
</dbReference>
<keyword evidence="7" id="KW-0472">Membrane</keyword>
<dbReference type="EMBL" id="AMQM01003739">
    <property type="status" value="NOT_ANNOTATED_CDS"/>
    <property type="molecule type" value="Genomic_DNA"/>
</dbReference>
<dbReference type="InterPro" id="IPR050440">
    <property type="entry name" value="Laminin/Netrin_ECM"/>
</dbReference>
<gene>
    <name evidence="10" type="primary">20215351</name>
    <name evidence="9" type="ORF">HELRODRAFT_76869</name>
</gene>
<dbReference type="STRING" id="6412.T1G2Q3"/>
<evidence type="ECO:0000256" key="5">
    <source>
        <dbReference type="ARBA" id="ARBA00023292"/>
    </source>
</evidence>
<evidence type="ECO:0000256" key="6">
    <source>
        <dbReference type="PROSITE-ProRule" id="PRU00460"/>
    </source>
</evidence>
<protein>
    <recommendedName>
        <fullName evidence="8">Laminin EGF-like domain-containing protein</fullName>
    </recommendedName>
</protein>
<keyword evidence="7" id="KW-1133">Transmembrane helix</keyword>
<dbReference type="eggNOG" id="KOG1836">
    <property type="taxonomic scope" value="Eukaryota"/>
</dbReference>
<dbReference type="PANTHER" id="PTHR10574">
    <property type="entry name" value="NETRIN/LAMININ-RELATED"/>
    <property type="match status" value="1"/>
</dbReference>
<dbReference type="EMBL" id="KB096275">
    <property type="protein sequence ID" value="ESO06966.1"/>
    <property type="molecule type" value="Genomic_DNA"/>
</dbReference>
<keyword evidence="1" id="KW-0732">Signal</keyword>
<comment type="caution">
    <text evidence="6">Lacks conserved residue(s) required for the propagation of feature annotation.</text>
</comment>
<feature type="disulfide bond" evidence="6">
    <location>
        <begin position="1"/>
        <end position="13"/>
    </location>
</feature>
<dbReference type="InterPro" id="IPR002049">
    <property type="entry name" value="LE_dom"/>
</dbReference>
<dbReference type="Gene3D" id="2.10.25.10">
    <property type="entry name" value="Laminin"/>
    <property type="match status" value="3"/>
</dbReference>
<accession>T1G2Q3</accession>
<dbReference type="AlphaFoldDB" id="T1G2Q3"/>
<evidence type="ECO:0000256" key="4">
    <source>
        <dbReference type="ARBA" id="ARBA00023180"/>
    </source>
</evidence>
<keyword evidence="5 6" id="KW-0424">Laminin EGF-like domain</keyword>
<keyword evidence="4" id="KW-0325">Glycoprotein</keyword>
<evidence type="ECO:0000256" key="3">
    <source>
        <dbReference type="ARBA" id="ARBA00023157"/>
    </source>
</evidence>
<feature type="disulfide bond" evidence="6">
    <location>
        <begin position="3"/>
        <end position="20"/>
    </location>
</feature>
<dbReference type="CTD" id="20215351"/>
<feature type="disulfide bond" evidence="6">
    <location>
        <begin position="22"/>
        <end position="31"/>
    </location>
</feature>
<dbReference type="PROSITE" id="PS50027">
    <property type="entry name" value="EGF_LAM_2"/>
    <property type="match status" value="1"/>
</dbReference>
<dbReference type="RefSeq" id="XP_009015062.1">
    <property type="nucleotide sequence ID" value="XM_009016814.1"/>
</dbReference>
<reference evidence="11" key="1">
    <citation type="submission" date="2012-12" db="EMBL/GenBank/DDBJ databases">
        <authorList>
            <person name="Hellsten U."/>
            <person name="Grimwood J."/>
            <person name="Chapman J.A."/>
            <person name="Shapiro H."/>
            <person name="Aerts A."/>
            <person name="Otillar R.P."/>
            <person name="Terry A.Y."/>
            <person name="Boore J.L."/>
            <person name="Simakov O."/>
            <person name="Marletaz F."/>
            <person name="Cho S.-J."/>
            <person name="Edsinger-Gonzales E."/>
            <person name="Havlak P."/>
            <person name="Kuo D.-H."/>
            <person name="Larsson T."/>
            <person name="Lv J."/>
            <person name="Arendt D."/>
            <person name="Savage R."/>
            <person name="Osoegawa K."/>
            <person name="de Jong P."/>
            <person name="Lindberg D.R."/>
            <person name="Seaver E.C."/>
            <person name="Weisblat D.A."/>
            <person name="Putnam N.H."/>
            <person name="Grigoriev I.V."/>
            <person name="Rokhsar D.S."/>
        </authorList>
    </citation>
    <scope>NUCLEOTIDE SEQUENCE</scope>
</reference>
<feature type="transmembrane region" description="Helical" evidence="7">
    <location>
        <begin position="171"/>
        <end position="198"/>
    </location>
</feature>
<dbReference type="SUPFAM" id="SSF57196">
    <property type="entry name" value="EGF/Laminin"/>
    <property type="match status" value="3"/>
</dbReference>
<evidence type="ECO:0000256" key="1">
    <source>
        <dbReference type="ARBA" id="ARBA00022729"/>
    </source>
</evidence>
<dbReference type="OMA" id="NCAKCEC"/>
<feature type="domain" description="Laminin EGF-like" evidence="8">
    <location>
        <begin position="1"/>
        <end position="52"/>
    </location>
</feature>
<dbReference type="InParanoid" id="T1G2Q3"/>
<evidence type="ECO:0000313" key="10">
    <source>
        <dbReference type="EnsemblMetazoa" id="HelroP76869"/>
    </source>
</evidence>
<keyword evidence="7" id="KW-0812">Transmembrane</keyword>
<dbReference type="PROSITE" id="PS01248">
    <property type="entry name" value="EGF_LAM_1"/>
    <property type="match status" value="2"/>
</dbReference>
<dbReference type="HOGENOM" id="CLU_1375256_0_0_1"/>
<organism evidence="10 11">
    <name type="scientific">Helobdella robusta</name>
    <name type="common">Californian leech</name>
    <dbReference type="NCBI Taxonomy" id="6412"/>
    <lineage>
        <taxon>Eukaryota</taxon>
        <taxon>Metazoa</taxon>
        <taxon>Spiralia</taxon>
        <taxon>Lophotrochozoa</taxon>
        <taxon>Annelida</taxon>
        <taxon>Clitellata</taxon>
        <taxon>Hirudinea</taxon>
        <taxon>Rhynchobdellida</taxon>
        <taxon>Glossiphoniidae</taxon>
        <taxon>Helobdella</taxon>
    </lineage>
</organism>
<dbReference type="FunFam" id="2.10.25.10:FF:000188">
    <property type="entry name" value="Laminin subunit gamma 2"/>
    <property type="match status" value="2"/>
</dbReference>